<accession>A0A6J7WCA5</accession>
<reference evidence="1" key="1">
    <citation type="submission" date="2020-05" db="EMBL/GenBank/DDBJ databases">
        <authorList>
            <person name="Chiriac C."/>
            <person name="Salcher M."/>
            <person name="Ghai R."/>
            <person name="Kavagutti S V."/>
        </authorList>
    </citation>
    <scope>NUCLEOTIDE SEQUENCE</scope>
</reference>
<organism evidence="1">
    <name type="scientific">uncultured Caudovirales phage</name>
    <dbReference type="NCBI Taxonomy" id="2100421"/>
    <lineage>
        <taxon>Viruses</taxon>
        <taxon>Duplodnaviria</taxon>
        <taxon>Heunggongvirae</taxon>
        <taxon>Uroviricota</taxon>
        <taxon>Caudoviricetes</taxon>
        <taxon>Peduoviridae</taxon>
        <taxon>Maltschvirus</taxon>
        <taxon>Maltschvirus maltsch</taxon>
    </lineage>
</organism>
<protein>
    <submittedName>
        <fullName evidence="1">Uncharacterized protein</fullName>
    </submittedName>
</protein>
<evidence type="ECO:0000313" key="1">
    <source>
        <dbReference type="EMBL" id="CAB5194860.1"/>
    </source>
</evidence>
<name>A0A6J7WCA5_9CAUD</name>
<sequence>MKLDLLRAQLAAAKDVLRHRQKLMNEATRAYNRVFVTVKKLEERYENHLAKTK</sequence>
<gene>
    <name evidence="1" type="ORF">UFOVP172_34</name>
</gene>
<dbReference type="EMBL" id="LR798225">
    <property type="protein sequence ID" value="CAB5194860.1"/>
    <property type="molecule type" value="Genomic_DNA"/>
</dbReference>
<proteinExistence type="predicted"/>